<name>A0ACC0DE51_9PEZI</name>
<proteinExistence type="predicted"/>
<sequence length="524" mass="58190">MAAGTQEKHAEIQQKTDVAVGDSAAYASEEASDMMKLNAKGVDEAGAFADAHGIVVDPETNKRILRKIDFRLMPIMCGLYLLQYLDKVTLSYAAVMGIRTDTGMNNSDYSWAGSIFYLGYLVFSYPHNRLMQILPIAKYMSVMVLIWGAVLCLTALVHDVAGMMATRFFLGAGEGSITAGFVLITSQWYTIAEQPFRTGIWFTFNGMAQIVGGAIAFGVSRGLEQHPIGVASWKFLFIIVGAATFLYGILMWFFLPDSPLSAKWLNDEEKHIVVERIRGNQQGIGSKIFKWYQVREAFTDFRTYLNFLCIVAINIPNGGITVFFTLMITSYGFSSQQSFLLSMPAGCMQLIIGWGFPYLASRTGKRSLMAIICMLLSLFGIGLMTGLARNDPLNARVGQLFAYYLMIACPATALIIILSTVSSNAAGYTKKTTVNAIVLIGYCVGFLIGPQTFRDPPYYYNGKYVIIAMYFIGLSCFIAMYLLNKRENARRDKAWEDAGCPTQPAGQEFMDLTDHENSYFRYAT</sequence>
<accession>A0ACC0DE51</accession>
<gene>
    <name evidence="1" type="ORF">F4821DRAFT_255265</name>
</gene>
<evidence type="ECO:0000313" key="1">
    <source>
        <dbReference type="EMBL" id="KAI6090978.1"/>
    </source>
</evidence>
<keyword evidence="2" id="KW-1185">Reference proteome</keyword>
<reference evidence="1 2" key="1">
    <citation type="journal article" date="2022" name="New Phytol.">
        <title>Ecological generalism drives hyperdiversity of secondary metabolite gene clusters in xylarialean endophytes.</title>
        <authorList>
            <person name="Franco M.E.E."/>
            <person name="Wisecaver J.H."/>
            <person name="Arnold A.E."/>
            <person name="Ju Y.M."/>
            <person name="Slot J.C."/>
            <person name="Ahrendt S."/>
            <person name="Moore L.P."/>
            <person name="Eastman K.E."/>
            <person name="Scott K."/>
            <person name="Konkel Z."/>
            <person name="Mondo S.J."/>
            <person name="Kuo A."/>
            <person name="Hayes R.D."/>
            <person name="Haridas S."/>
            <person name="Andreopoulos B."/>
            <person name="Riley R."/>
            <person name="LaButti K."/>
            <person name="Pangilinan J."/>
            <person name="Lipzen A."/>
            <person name="Amirebrahimi M."/>
            <person name="Yan J."/>
            <person name="Adam C."/>
            <person name="Keymanesh K."/>
            <person name="Ng V."/>
            <person name="Louie K."/>
            <person name="Northen T."/>
            <person name="Drula E."/>
            <person name="Henrissat B."/>
            <person name="Hsieh H.M."/>
            <person name="Youens-Clark K."/>
            <person name="Lutzoni F."/>
            <person name="Miadlikowska J."/>
            <person name="Eastwood D.C."/>
            <person name="Hamelin R.C."/>
            <person name="Grigoriev I.V."/>
            <person name="U'Ren J.M."/>
        </authorList>
    </citation>
    <scope>NUCLEOTIDE SEQUENCE [LARGE SCALE GENOMIC DNA]</scope>
    <source>
        <strain evidence="1 2">ER1909</strain>
    </source>
</reference>
<evidence type="ECO:0000313" key="2">
    <source>
        <dbReference type="Proteomes" id="UP001497680"/>
    </source>
</evidence>
<dbReference type="Proteomes" id="UP001497680">
    <property type="component" value="Unassembled WGS sequence"/>
</dbReference>
<organism evidence="1 2">
    <name type="scientific">Hypoxylon rubiginosum</name>
    <dbReference type="NCBI Taxonomy" id="110542"/>
    <lineage>
        <taxon>Eukaryota</taxon>
        <taxon>Fungi</taxon>
        <taxon>Dikarya</taxon>
        <taxon>Ascomycota</taxon>
        <taxon>Pezizomycotina</taxon>
        <taxon>Sordariomycetes</taxon>
        <taxon>Xylariomycetidae</taxon>
        <taxon>Xylariales</taxon>
        <taxon>Hypoxylaceae</taxon>
        <taxon>Hypoxylon</taxon>
    </lineage>
</organism>
<comment type="caution">
    <text evidence="1">The sequence shown here is derived from an EMBL/GenBank/DDBJ whole genome shotgun (WGS) entry which is preliminary data.</text>
</comment>
<protein>
    <submittedName>
        <fullName evidence="1">MFS transporter</fullName>
    </submittedName>
</protein>
<dbReference type="EMBL" id="MU394288">
    <property type="protein sequence ID" value="KAI6090978.1"/>
    <property type="molecule type" value="Genomic_DNA"/>
</dbReference>